<reference evidence="2 3" key="1">
    <citation type="submission" date="2013-03" db="EMBL/GenBank/DDBJ databases">
        <authorList>
            <person name="Warren W."/>
            <person name="Wilson R.K."/>
        </authorList>
    </citation>
    <scope>NUCLEOTIDE SEQUENCE</scope>
</reference>
<dbReference type="InterPro" id="IPR053089">
    <property type="entry name" value="Rho_GEF18"/>
</dbReference>
<name>A0A7N9DAL2_MACFA</name>
<organism evidence="2 3">
    <name type="scientific">Macaca fascicularis</name>
    <name type="common">Crab-eating macaque</name>
    <name type="synonym">Cynomolgus monkey</name>
    <dbReference type="NCBI Taxonomy" id="9541"/>
    <lineage>
        <taxon>Eukaryota</taxon>
        <taxon>Metazoa</taxon>
        <taxon>Chordata</taxon>
        <taxon>Craniata</taxon>
        <taxon>Vertebrata</taxon>
        <taxon>Euteleostomi</taxon>
        <taxon>Mammalia</taxon>
        <taxon>Eutheria</taxon>
        <taxon>Euarchontoglires</taxon>
        <taxon>Primates</taxon>
        <taxon>Haplorrhini</taxon>
        <taxon>Catarrhini</taxon>
        <taxon>Cercopithecidae</taxon>
        <taxon>Cercopithecinae</taxon>
        <taxon>Macaca</taxon>
    </lineage>
</organism>
<accession>A0A7N9DAL2</accession>
<dbReference type="Bgee" id="ENSMFAG00000042620">
    <property type="expression patterns" value="Expressed in lymph node and 5 other cell types or tissues"/>
</dbReference>
<dbReference type="GeneTree" id="ENSGT00940000154146"/>
<dbReference type="Proteomes" id="UP000233100">
    <property type="component" value="Chromosome 19"/>
</dbReference>
<feature type="region of interest" description="Disordered" evidence="1">
    <location>
        <begin position="341"/>
        <end position="368"/>
    </location>
</feature>
<feature type="compositionally biased region" description="Basic and acidic residues" evidence="1">
    <location>
        <begin position="261"/>
        <end position="272"/>
    </location>
</feature>
<dbReference type="PANTHER" id="PTHR47440:SF1">
    <property type="entry name" value="RHO_RAC GUANINE NUCLEOTIDE EXCHANGE FACTOR 18"/>
    <property type="match status" value="1"/>
</dbReference>
<dbReference type="AlphaFoldDB" id="A0A7N9DAL2"/>
<protein>
    <submittedName>
        <fullName evidence="2">Uncharacterized protein</fullName>
    </submittedName>
</protein>
<reference evidence="2" key="2">
    <citation type="submission" date="2025-08" db="UniProtKB">
        <authorList>
            <consortium name="Ensembl"/>
        </authorList>
    </citation>
    <scope>IDENTIFICATION</scope>
</reference>
<dbReference type="Ensembl" id="ENSMFAT00000090518.1">
    <property type="protein sequence ID" value="ENSMFAP00000062106.1"/>
    <property type="gene ID" value="ENSMFAG00000042620.2"/>
</dbReference>
<evidence type="ECO:0000313" key="2">
    <source>
        <dbReference type="Ensembl" id="ENSMFAP00000062106.1"/>
    </source>
</evidence>
<feature type="region of interest" description="Disordered" evidence="1">
    <location>
        <begin position="169"/>
        <end position="221"/>
    </location>
</feature>
<feature type="compositionally biased region" description="Basic and acidic residues" evidence="1">
    <location>
        <begin position="482"/>
        <end position="505"/>
    </location>
</feature>
<evidence type="ECO:0000256" key="1">
    <source>
        <dbReference type="SAM" id="MobiDB-lite"/>
    </source>
</evidence>
<sequence length="642" mass="70024">MCVSVSLCVPTMLGFVWVPESLRIHMTCMSLYVAVYIPMCLGEAPTPCFSPAVGSTGSCWVWVEDAGPPPQLPTPPPQDTCMHRAEGWEQGSLPLEPPSSVLFLGSSIGLQLGAEWRACRQAVEKEEVEVLLGHSVVIRGSTLGPDRNPGHRSWGLQELVARLGAYRSKNRAPSGSEPKSCVQPCDSGAVASATNSSSGSWKPENPDFFSAMGDDQEDDFPRRLSESAEDLSLDLGALQGSEYLQDLGLGAPSHSQPGEAPDSRAPSEEPGRDSLFSNLAGSQDLSRRRSWERSRSCSESWRRLSLDASAVDEEPCLPRTLASLALNLPGGGLKTWTQECLSGGGTPAESPGKECDSPKKRVRSRSVPVSSYEIRSPEISRDLEVPAPPVQGLEPPVLECMEKDHVEPDHVLIVQQVLQELRQYHGARQRACMSPSSGEAHSNLTWFEFLSESEDSAGKNEKSDKSTSVKRRLSCLRSRVTRQKEKGKSPAHLKDKGQDAQERRECVNGHQLARDLLQPLQLSPVWQTLVELGLAQGEPPGHPPVRWQPGPVQECRYDGLSERGSPANTEPGWPWDRNWVSRSPLSASVGGARELLTASQRGDPDLDLCESTRQPLCQAEKFPLTLASGIHAFLQKRCVPGY</sequence>
<evidence type="ECO:0000313" key="3">
    <source>
        <dbReference type="Proteomes" id="UP000233100"/>
    </source>
</evidence>
<dbReference type="PANTHER" id="PTHR47440">
    <property type="entry name" value="RIKEN CDNA A430078G23 GENE"/>
    <property type="match status" value="1"/>
</dbReference>
<reference evidence="2" key="3">
    <citation type="submission" date="2025-09" db="UniProtKB">
        <authorList>
            <consortium name="Ensembl"/>
        </authorList>
    </citation>
    <scope>IDENTIFICATION</scope>
</reference>
<feature type="region of interest" description="Disordered" evidence="1">
    <location>
        <begin position="247"/>
        <end position="280"/>
    </location>
</feature>
<proteinExistence type="predicted"/>
<feature type="compositionally biased region" description="Basic and acidic residues" evidence="1">
    <location>
        <begin position="456"/>
        <end position="467"/>
    </location>
</feature>
<keyword evidence="3" id="KW-1185">Reference proteome</keyword>
<feature type="region of interest" description="Disordered" evidence="1">
    <location>
        <begin position="455"/>
        <end position="505"/>
    </location>
</feature>